<keyword evidence="10" id="KW-1133">Transmembrane helix</keyword>
<comment type="similarity">
    <text evidence="3">Belongs to the peptidase M1 family.</text>
</comment>
<dbReference type="Proteomes" id="UP001152803">
    <property type="component" value="Unassembled WGS sequence"/>
</dbReference>
<dbReference type="SUPFAM" id="SSF63737">
    <property type="entry name" value="Leukotriene A4 hydrolase N-terminal domain"/>
    <property type="match status" value="1"/>
</dbReference>
<evidence type="ECO:0000256" key="3">
    <source>
        <dbReference type="ARBA" id="ARBA00010136"/>
    </source>
</evidence>
<evidence type="ECO:0000256" key="1">
    <source>
        <dbReference type="ARBA" id="ARBA00001947"/>
    </source>
</evidence>
<feature type="region of interest" description="Disordered" evidence="14">
    <location>
        <begin position="34"/>
        <end position="54"/>
    </location>
</feature>
<keyword evidence="9" id="KW-0735">Signal-anchor</keyword>
<evidence type="ECO:0000313" key="17">
    <source>
        <dbReference type="EMBL" id="KAJ8262956.1"/>
    </source>
</evidence>
<feature type="chain" id="PRO_5040240137" description="Aminopeptidase N-like N-terminal domain-containing protein" evidence="15">
    <location>
        <begin position="31"/>
        <end position="284"/>
    </location>
</feature>
<dbReference type="Gene3D" id="2.60.40.1730">
    <property type="entry name" value="tricorn interacting facor f3 domain"/>
    <property type="match status" value="1"/>
</dbReference>
<feature type="domain" description="Aminopeptidase N-like N-terminal" evidence="16">
    <location>
        <begin position="66"/>
        <end position="249"/>
    </location>
</feature>
<dbReference type="PANTHER" id="PTHR11533">
    <property type="entry name" value="PROTEASE M1 ZINC METALLOPROTEASE"/>
    <property type="match status" value="1"/>
</dbReference>
<keyword evidence="12" id="KW-0472">Membrane</keyword>
<evidence type="ECO:0000256" key="10">
    <source>
        <dbReference type="ARBA" id="ARBA00022989"/>
    </source>
</evidence>
<evidence type="ECO:0000256" key="9">
    <source>
        <dbReference type="ARBA" id="ARBA00022968"/>
    </source>
</evidence>
<evidence type="ECO:0000256" key="12">
    <source>
        <dbReference type="ARBA" id="ARBA00023136"/>
    </source>
</evidence>
<dbReference type="InterPro" id="IPR001930">
    <property type="entry name" value="Peptidase_M1"/>
</dbReference>
<keyword evidence="7" id="KW-0378">Hydrolase</keyword>
<gene>
    <name evidence="17" type="ORF">COCON_G00154130</name>
</gene>
<keyword evidence="5" id="KW-0812">Transmembrane</keyword>
<dbReference type="Pfam" id="PF17900">
    <property type="entry name" value="Peptidase_M1_N"/>
    <property type="match status" value="1"/>
</dbReference>
<dbReference type="GO" id="GO:0043171">
    <property type="term" value="P:peptide catabolic process"/>
    <property type="evidence" value="ECO:0007669"/>
    <property type="project" value="TreeGrafter"/>
</dbReference>
<dbReference type="PRINTS" id="PR00756">
    <property type="entry name" value="ALADIPTASE"/>
</dbReference>
<comment type="caution">
    <text evidence="17">The sequence shown here is derived from an EMBL/GenBank/DDBJ whole genome shotgun (WGS) entry which is preliminary data.</text>
</comment>
<keyword evidence="4" id="KW-0645">Protease</keyword>
<organism evidence="17 18">
    <name type="scientific">Conger conger</name>
    <name type="common">Conger eel</name>
    <name type="synonym">Muraena conger</name>
    <dbReference type="NCBI Taxonomy" id="82655"/>
    <lineage>
        <taxon>Eukaryota</taxon>
        <taxon>Metazoa</taxon>
        <taxon>Chordata</taxon>
        <taxon>Craniata</taxon>
        <taxon>Vertebrata</taxon>
        <taxon>Euteleostomi</taxon>
        <taxon>Actinopterygii</taxon>
        <taxon>Neopterygii</taxon>
        <taxon>Teleostei</taxon>
        <taxon>Anguilliformes</taxon>
        <taxon>Congridae</taxon>
        <taxon>Conger</taxon>
    </lineage>
</organism>
<evidence type="ECO:0000256" key="7">
    <source>
        <dbReference type="ARBA" id="ARBA00022801"/>
    </source>
</evidence>
<keyword evidence="15" id="KW-0732">Signal</keyword>
<keyword evidence="6" id="KW-0479">Metal-binding</keyword>
<evidence type="ECO:0000256" key="8">
    <source>
        <dbReference type="ARBA" id="ARBA00022833"/>
    </source>
</evidence>
<feature type="compositionally biased region" description="Polar residues" evidence="14">
    <location>
        <begin position="41"/>
        <end position="51"/>
    </location>
</feature>
<accession>A0A9Q1D8X5</accession>
<evidence type="ECO:0000256" key="14">
    <source>
        <dbReference type="SAM" id="MobiDB-lite"/>
    </source>
</evidence>
<evidence type="ECO:0000256" key="13">
    <source>
        <dbReference type="ARBA" id="ARBA00023180"/>
    </source>
</evidence>
<protein>
    <recommendedName>
        <fullName evidence="16">Aminopeptidase N-like N-terminal domain-containing protein</fullName>
    </recommendedName>
</protein>
<evidence type="ECO:0000256" key="4">
    <source>
        <dbReference type="ARBA" id="ARBA00022670"/>
    </source>
</evidence>
<keyword evidence="11" id="KW-0482">Metalloprotease</keyword>
<dbReference type="GO" id="GO:0005737">
    <property type="term" value="C:cytoplasm"/>
    <property type="evidence" value="ECO:0007669"/>
    <property type="project" value="TreeGrafter"/>
</dbReference>
<evidence type="ECO:0000256" key="5">
    <source>
        <dbReference type="ARBA" id="ARBA00022692"/>
    </source>
</evidence>
<comment type="subcellular location">
    <subcellularLocation>
        <location evidence="2">Membrane</location>
        <topology evidence="2">Single-pass type II membrane protein</topology>
    </subcellularLocation>
</comment>
<comment type="cofactor">
    <cofactor evidence="1">
        <name>Zn(2+)</name>
        <dbReference type="ChEBI" id="CHEBI:29105"/>
    </cofactor>
</comment>
<dbReference type="InterPro" id="IPR050344">
    <property type="entry name" value="Peptidase_M1_aminopeptidases"/>
</dbReference>
<evidence type="ECO:0000256" key="11">
    <source>
        <dbReference type="ARBA" id="ARBA00023049"/>
    </source>
</evidence>
<name>A0A9Q1D8X5_CONCO</name>
<dbReference type="GO" id="GO:0005615">
    <property type="term" value="C:extracellular space"/>
    <property type="evidence" value="ECO:0007669"/>
    <property type="project" value="TreeGrafter"/>
</dbReference>
<keyword evidence="18" id="KW-1185">Reference proteome</keyword>
<dbReference type="EMBL" id="JAFJMO010000011">
    <property type="protein sequence ID" value="KAJ8262956.1"/>
    <property type="molecule type" value="Genomic_DNA"/>
</dbReference>
<dbReference type="AlphaFoldDB" id="A0A9Q1D8X5"/>
<sequence>MARKGPMPRSTASCLCVLTAFLFSSSVLSAAATEQSDGENKTPSPRATNGQPFPWDKMRLPETVWPLHYDLFIHPNLTTLDFTGTVQIQLEVLQDTSVIILHSRDLRISKAALLESSRILPLQVLENPEFQQVALQADGVTFTQGSKCAVYLEFAANLSESFHGFYKSTYRTSQGEVRVVASTQFEATSARAALPCFDEPAFKANFSVRIRREARHISLSNMPKVKTVELSSGLLDDYFDMSVKMSTYLLAFIVSDFLSISKMSQHGVKCSYLEERGGSWRSLQ</sequence>
<dbReference type="PANTHER" id="PTHR11533:SF156">
    <property type="entry name" value="ENDOPLASMIC RETICULUM AMINOPEPTIDASE 1"/>
    <property type="match status" value="1"/>
</dbReference>
<reference evidence="17" key="1">
    <citation type="journal article" date="2023" name="Science">
        <title>Genome structures resolve the early diversification of teleost fishes.</title>
        <authorList>
            <person name="Parey E."/>
            <person name="Louis A."/>
            <person name="Montfort J."/>
            <person name="Bouchez O."/>
            <person name="Roques C."/>
            <person name="Iampietro C."/>
            <person name="Lluch J."/>
            <person name="Castinel A."/>
            <person name="Donnadieu C."/>
            <person name="Desvignes T."/>
            <person name="Floi Bucao C."/>
            <person name="Jouanno E."/>
            <person name="Wen M."/>
            <person name="Mejri S."/>
            <person name="Dirks R."/>
            <person name="Jansen H."/>
            <person name="Henkel C."/>
            <person name="Chen W.J."/>
            <person name="Zahm M."/>
            <person name="Cabau C."/>
            <person name="Klopp C."/>
            <person name="Thompson A.W."/>
            <person name="Robinson-Rechavi M."/>
            <person name="Braasch I."/>
            <person name="Lecointre G."/>
            <person name="Bobe J."/>
            <person name="Postlethwait J.H."/>
            <person name="Berthelot C."/>
            <person name="Roest Crollius H."/>
            <person name="Guiguen Y."/>
        </authorList>
    </citation>
    <scope>NUCLEOTIDE SEQUENCE</scope>
    <source>
        <strain evidence="17">Concon-B</strain>
    </source>
</reference>
<evidence type="ECO:0000256" key="15">
    <source>
        <dbReference type="SAM" id="SignalP"/>
    </source>
</evidence>
<dbReference type="GO" id="GO:0008270">
    <property type="term" value="F:zinc ion binding"/>
    <property type="evidence" value="ECO:0007669"/>
    <property type="project" value="TreeGrafter"/>
</dbReference>
<evidence type="ECO:0000313" key="18">
    <source>
        <dbReference type="Proteomes" id="UP001152803"/>
    </source>
</evidence>
<keyword evidence="8" id="KW-0862">Zinc</keyword>
<keyword evidence="13" id="KW-0325">Glycoprotein</keyword>
<dbReference type="GO" id="GO:0070006">
    <property type="term" value="F:metalloaminopeptidase activity"/>
    <property type="evidence" value="ECO:0007669"/>
    <property type="project" value="TreeGrafter"/>
</dbReference>
<evidence type="ECO:0000259" key="16">
    <source>
        <dbReference type="Pfam" id="PF17900"/>
    </source>
</evidence>
<dbReference type="GO" id="GO:0016020">
    <property type="term" value="C:membrane"/>
    <property type="evidence" value="ECO:0007669"/>
    <property type="project" value="UniProtKB-SubCell"/>
</dbReference>
<dbReference type="FunFam" id="2.60.40.1730:FF:000001">
    <property type="entry name" value="Leucyl-cystinyl aminopeptidase"/>
    <property type="match status" value="1"/>
</dbReference>
<feature type="signal peptide" evidence="15">
    <location>
        <begin position="1"/>
        <end position="30"/>
    </location>
</feature>
<proteinExistence type="inferred from homology"/>
<dbReference type="InterPro" id="IPR042097">
    <property type="entry name" value="Aminopeptidase_N-like_N_sf"/>
</dbReference>
<dbReference type="GO" id="GO:0006508">
    <property type="term" value="P:proteolysis"/>
    <property type="evidence" value="ECO:0007669"/>
    <property type="project" value="UniProtKB-KW"/>
</dbReference>
<dbReference type="GO" id="GO:0042277">
    <property type="term" value="F:peptide binding"/>
    <property type="evidence" value="ECO:0007669"/>
    <property type="project" value="TreeGrafter"/>
</dbReference>
<evidence type="ECO:0000256" key="2">
    <source>
        <dbReference type="ARBA" id="ARBA00004606"/>
    </source>
</evidence>
<evidence type="ECO:0000256" key="6">
    <source>
        <dbReference type="ARBA" id="ARBA00022723"/>
    </source>
</evidence>
<dbReference type="InterPro" id="IPR045357">
    <property type="entry name" value="Aminopeptidase_N-like_N"/>
</dbReference>
<dbReference type="OrthoDB" id="6750768at2759"/>